<keyword evidence="5" id="KW-1185">Reference proteome</keyword>
<keyword evidence="1" id="KW-0732">Signal</keyword>
<reference evidence="3 4" key="1">
    <citation type="submission" date="2016-10" db="EMBL/GenBank/DDBJ databases">
        <authorList>
            <person name="de Groot N.N."/>
        </authorList>
    </citation>
    <scope>NUCLEOTIDE SEQUENCE [LARGE SCALE GENOMIC DNA]</scope>
    <source>
        <strain evidence="3 4">CPCC 201259</strain>
    </source>
</reference>
<evidence type="ECO:0000313" key="2">
    <source>
        <dbReference type="EMBL" id="RKT86507.1"/>
    </source>
</evidence>
<dbReference type="Proteomes" id="UP000270697">
    <property type="component" value="Unassembled WGS sequence"/>
</dbReference>
<sequence length="62" mass="6287">MRRAAVAFLLTGVALLGTASAALAQEVVTGEECTEAGGRVVLGPGVEYYCIGGDHHGKQVEG</sequence>
<feature type="signal peptide" evidence="1">
    <location>
        <begin position="1"/>
        <end position="24"/>
    </location>
</feature>
<dbReference type="RefSeq" id="WP_143121670.1">
    <property type="nucleotide sequence ID" value="NZ_FOUP01000006.1"/>
</dbReference>
<evidence type="ECO:0000313" key="5">
    <source>
        <dbReference type="Proteomes" id="UP000270697"/>
    </source>
</evidence>
<protein>
    <submittedName>
        <fullName evidence="3">Uncharacterized protein</fullName>
    </submittedName>
</protein>
<evidence type="ECO:0000313" key="3">
    <source>
        <dbReference type="EMBL" id="SFN71101.1"/>
    </source>
</evidence>
<feature type="chain" id="PRO_5011470475" evidence="1">
    <location>
        <begin position="25"/>
        <end position="62"/>
    </location>
</feature>
<organism evidence="3 4">
    <name type="scientific">Saccharopolyspora antimicrobica</name>
    <dbReference type="NCBI Taxonomy" id="455193"/>
    <lineage>
        <taxon>Bacteria</taxon>
        <taxon>Bacillati</taxon>
        <taxon>Actinomycetota</taxon>
        <taxon>Actinomycetes</taxon>
        <taxon>Pseudonocardiales</taxon>
        <taxon>Pseudonocardiaceae</taxon>
        <taxon>Saccharopolyspora</taxon>
    </lineage>
</organism>
<gene>
    <name evidence="2" type="ORF">ATL45_4885</name>
    <name evidence="3" type="ORF">SAMN05421805_106160</name>
</gene>
<evidence type="ECO:0000313" key="4">
    <source>
        <dbReference type="Proteomes" id="UP000199398"/>
    </source>
</evidence>
<dbReference type="EMBL" id="FOUP01000006">
    <property type="protein sequence ID" value="SFN71101.1"/>
    <property type="molecule type" value="Genomic_DNA"/>
</dbReference>
<evidence type="ECO:0000256" key="1">
    <source>
        <dbReference type="SAM" id="SignalP"/>
    </source>
</evidence>
<reference evidence="2 5" key="2">
    <citation type="submission" date="2018-10" db="EMBL/GenBank/DDBJ databases">
        <title>Sequencing the genomes of 1000 actinobacteria strains.</title>
        <authorList>
            <person name="Klenk H.-P."/>
        </authorList>
    </citation>
    <scope>NUCLEOTIDE SEQUENCE [LARGE SCALE GENOMIC DNA]</scope>
    <source>
        <strain evidence="2 5">DSM 45119</strain>
    </source>
</reference>
<dbReference type="EMBL" id="RBXX01000002">
    <property type="protein sequence ID" value="RKT86507.1"/>
    <property type="molecule type" value="Genomic_DNA"/>
</dbReference>
<dbReference type="Proteomes" id="UP000199398">
    <property type="component" value="Unassembled WGS sequence"/>
</dbReference>
<proteinExistence type="predicted"/>
<accession>A0A1I5B976</accession>
<name>A0A1I5B976_9PSEU</name>
<dbReference type="AlphaFoldDB" id="A0A1I5B976"/>